<sequence length="76" mass="8699">QGSMCSCHKGKSHKTTITALRKHGGGSIMILGCFLLQGLDALQILREKLNFKLYQGRISVQKKKRKEKKRKEKKMQ</sequence>
<evidence type="ECO:0000313" key="1">
    <source>
        <dbReference type="Ensembl" id="ENSHBUP00000001982.1"/>
    </source>
</evidence>
<name>A0A3Q2UW14_HAPBU</name>
<dbReference type="Ensembl" id="ENSHBUT00000012878.1">
    <property type="protein sequence ID" value="ENSHBUP00000001982.1"/>
    <property type="gene ID" value="ENSHBUG00000003159.1"/>
</dbReference>
<reference evidence="1" key="2">
    <citation type="submission" date="2025-09" db="UniProtKB">
        <authorList>
            <consortium name="Ensembl"/>
        </authorList>
    </citation>
    <scope>IDENTIFICATION</scope>
</reference>
<keyword evidence="2" id="KW-1185">Reference proteome</keyword>
<reference evidence="1" key="1">
    <citation type="submission" date="2025-08" db="UniProtKB">
        <authorList>
            <consortium name="Ensembl"/>
        </authorList>
    </citation>
    <scope>IDENTIFICATION</scope>
</reference>
<dbReference type="Proteomes" id="UP000264840">
    <property type="component" value="Unplaced"/>
</dbReference>
<dbReference type="GeneTree" id="ENSGT00940000179374"/>
<protein>
    <submittedName>
        <fullName evidence="1">Uncharacterized protein</fullName>
    </submittedName>
</protein>
<evidence type="ECO:0000313" key="2">
    <source>
        <dbReference type="Proteomes" id="UP000264840"/>
    </source>
</evidence>
<accession>A0A3Q2UW14</accession>
<dbReference type="AlphaFoldDB" id="A0A3Q2UW14"/>
<organism evidence="1 2">
    <name type="scientific">Haplochromis burtoni</name>
    <name type="common">Burton's mouthbrooder</name>
    <name type="synonym">Chromis burtoni</name>
    <dbReference type="NCBI Taxonomy" id="8153"/>
    <lineage>
        <taxon>Eukaryota</taxon>
        <taxon>Metazoa</taxon>
        <taxon>Chordata</taxon>
        <taxon>Craniata</taxon>
        <taxon>Vertebrata</taxon>
        <taxon>Euteleostomi</taxon>
        <taxon>Actinopterygii</taxon>
        <taxon>Neopterygii</taxon>
        <taxon>Teleostei</taxon>
        <taxon>Neoteleostei</taxon>
        <taxon>Acanthomorphata</taxon>
        <taxon>Ovalentaria</taxon>
        <taxon>Cichlomorphae</taxon>
        <taxon>Cichliformes</taxon>
        <taxon>Cichlidae</taxon>
        <taxon>African cichlids</taxon>
        <taxon>Pseudocrenilabrinae</taxon>
        <taxon>Haplochromini</taxon>
        <taxon>Haplochromis</taxon>
    </lineage>
</organism>
<dbReference type="OMA" id="SCHKGKS"/>
<proteinExistence type="predicted"/>